<evidence type="ECO:0000259" key="3">
    <source>
        <dbReference type="PROSITE" id="PS50893"/>
    </source>
</evidence>
<feature type="domain" description="ABC transporter" evidence="3">
    <location>
        <begin position="1"/>
        <end position="196"/>
    </location>
</feature>
<proteinExistence type="inferred from homology"/>
<dbReference type="PROSITE" id="PS50893">
    <property type="entry name" value="ABC_TRANSPORTER_2"/>
    <property type="match status" value="1"/>
</dbReference>
<dbReference type="InterPro" id="IPR027417">
    <property type="entry name" value="P-loop_NTPase"/>
</dbReference>
<sequence>MHISHYSAQYGHRVLARDFSMTLKPNVVNILIGANGSGKTTLLDFIAGVATTKVTGVKYDVPKPKQIAYQLQQVQFLPTLTVAQTLKMYQELGGKTTTFNDDVSELISPVLDQIWSTKMGQLSGGERQLVSTYGQFLLNRQLYIFDEPTSNVDSHNTEIILNLIEYLVLVRHKVVLITTHHPEQLADLPTHIITLN</sequence>
<accession>A0A5A5U3K9</accession>
<dbReference type="InterPro" id="IPR050153">
    <property type="entry name" value="Metal_Ion_Import_ABC"/>
</dbReference>
<dbReference type="Gene3D" id="3.40.50.300">
    <property type="entry name" value="P-loop containing nucleotide triphosphate hydrolases"/>
    <property type="match status" value="1"/>
</dbReference>
<keyword evidence="2" id="KW-0813">Transport</keyword>
<evidence type="ECO:0000256" key="1">
    <source>
        <dbReference type="ARBA" id="ARBA00005417"/>
    </source>
</evidence>
<name>A0A5A5U3K9_LEUCI</name>
<dbReference type="InterPro" id="IPR003439">
    <property type="entry name" value="ABC_transporter-like_ATP-bd"/>
</dbReference>
<dbReference type="RefSeq" id="WP_149334600.1">
    <property type="nucleotide sequence ID" value="NZ_BJJW01000009.1"/>
</dbReference>
<organism evidence="4 5">
    <name type="scientific">Leuconostoc citreum</name>
    <dbReference type="NCBI Taxonomy" id="33964"/>
    <lineage>
        <taxon>Bacteria</taxon>
        <taxon>Bacillati</taxon>
        <taxon>Bacillota</taxon>
        <taxon>Bacilli</taxon>
        <taxon>Lactobacillales</taxon>
        <taxon>Lactobacillaceae</taxon>
        <taxon>Leuconostoc</taxon>
    </lineage>
</organism>
<dbReference type="SUPFAM" id="SSF52540">
    <property type="entry name" value="P-loop containing nucleoside triphosphate hydrolases"/>
    <property type="match status" value="1"/>
</dbReference>
<dbReference type="Proteomes" id="UP000323274">
    <property type="component" value="Unassembled WGS sequence"/>
</dbReference>
<dbReference type="EMBL" id="BJJW01000009">
    <property type="protein sequence ID" value="GDZ84254.1"/>
    <property type="molecule type" value="Genomic_DNA"/>
</dbReference>
<comment type="caution">
    <text evidence="4">The sequence shown here is derived from an EMBL/GenBank/DDBJ whole genome shotgun (WGS) entry which is preliminary data.</text>
</comment>
<dbReference type="AlphaFoldDB" id="A0A5A5U3K9"/>
<reference evidence="4 5" key="1">
    <citation type="submission" date="2019-04" db="EMBL/GenBank/DDBJ databases">
        <title>A pseudo-fructophilic Leuconostoc citreum strain F192-5 isolated from peel of satsuma mandarin: the first report for isolation and characterization of strain-dependent fructophilic-like characteristics.</title>
        <authorList>
            <person name="Maeno S."/>
            <person name="Tanizawa Y."/>
            <person name="Kajikawa A."/>
            <person name="Kanesaki Y."/>
            <person name="Kubota E."/>
            <person name="Arita M."/>
            <person name="Leon D."/>
            <person name="Endo A."/>
        </authorList>
    </citation>
    <scope>NUCLEOTIDE SEQUENCE [LARGE SCALE GENOMIC DNA]</scope>
    <source>
        <strain evidence="4 5">F192-5</strain>
    </source>
</reference>
<dbReference type="CDD" id="cd00267">
    <property type="entry name" value="ABC_ATPase"/>
    <property type="match status" value="1"/>
</dbReference>
<dbReference type="PANTHER" id="PTHR42734">
    <property type="entry name" value="METAL TRANSPORT SYSTEM ATP-BINDING PROTEIN TM_0124-RELATED"/>
    <property type="match status" value="1"/>
</dbReference>
<comment type="similarity">
    <text evidence="1">Belongs to the ABC transporter superfamily.</text>
</comment>
<evidence type="ECO:0000256" key="2">
    <source>
        <dbReference type="ARBA" id="ARBA00022448"/>
    </source>
</evidence>
<evidence type="ECO:0000313" key="4">
    <source>
        <dbReference type="EMBL" id="GDZ84254.1"/>
    </source>
</evidence>
<dbReference type="GO" id="GO:0016887">
    <property type="term" value="F:ATP hydrolysis activity"/>
    <property type="evidence" value="ECO:0007669"/>
    <property type="project" value="InterPro"/>
</dbReference>
<dbReference type="Pfam" id="PF00005">
    <property type="entry name" value="ABC_tran"/>
    <property type="match status" value="1"/>
</dbReference>
<gene>
    <name evidence="4" type="ORF">LCIT_14960</name>
</gene>
<protein>
    <recommendedName>
        <fullName evidence="3">ABC transporter domain-containing protein</fullName>
    </recommendedName>
</protein>
<dbReference type="PANTHER" id="PTHR42734:SF17">
    <property type="entry name" value="METAL TRANSPORT SYSTEM ATP-BINDING PROTEIN TM_0124-RELATED"/>
    <property type="match status" value="1"/>
</dbReference>
<evidence type="ECO:0000313" key="5">
    <source>
        <dbReference type="Proteomes" id="UP000323274"/>
    </source>
</evidence>
<dbReference type="GO" id="GO:0005524">
    <property type="term" value="F:ATP binding"/>
    <property type="evidence" value="ECO:0007669"/>
    <property type="project" value="InterPro"/>
</dbReference>